<dbReference type="PANTHER" id="PTHR33337">
    <property type="entry name" value="GFA DOMAIN-CONTAINING PROTEIN"/>
    <property type="match status" value="1"/>
</dbReference>
<dbReference type="InterPro" id="IPR006913">
    <property type="entry name" value="CENP-V/GFA"/>
</dbReference>
<name>A0ABT5IDS8_9CAUL</name>
<evidence type="ECO:0000313" key="7">
    <source>
        <dbReference type="Proteomes" id="UP001216595"/>
    </source>
</evidence>
<dbReference type="EMBL" id="JAQQKW010000004">
    <property type="protein sequence ID" value="MDC7694341.1"/>
    <property type="molecule type" value="Genomic_DNA"/>
</dbReference>
<reference evidence="6 7" key="1">
    <citation type="submission" date="2023-01" db="EMBL/GenBank/DDBJ databases">
        <title>Novel species of the genus Asticcacaulis isolated from rivers.</title>
        <authorList>
            <person name="Lu H."/>
        </authorList>
    </citation>
    <scope>NUCLEOTIDE SEQUENCE [LARGE SCALE GENOMIC DNA]</scope>
    <source>
        <strain evidence="6 7">DXS10W</strain>
    </source>
</reference>
<keyword evidence="7" id="KW-1185">Reference proteome</keyword>
<comment type="similarity">
    <text evidence="1">Belongs to the Gfa family.</text>
</comment>
<dbReference type="Proteomes" id="UP001216595">
    <property type="component" value="Unassembled WGS sequence"/>
</dbReference>
<protein>
    <submittedName>
        <fullName evidence="6">GFA family protein</fullName>
    </submittedName>
</protein>
<comment type="caution">
    <text evidence="6">The sequence shown here is derived from an EMBL/GenBank/DDBJ whole genome shotgun (WGS) entry which is preliminary data.</text>
</comment>
<dbReference type="InterPro" id="IPR011057">
    <property type="entry name" value="Mss4-like_sf"/>
</dbReference>
<evidence type="ECO:0000256" key="1">
    <source>
        <dbReference type="ARBA" id="ARBA00005495"/>
    </source>
</evidence>
<keyword evidence="4" id="KW-0456">Lyase</keyword>
<dbReference type="Pfam" id="PF04828">
    <property type="entry name" value="GFA"/>
    <property type="match status" value="1"/>
</dbReference>
<dbReference type="SUPFAM" id="SSF51316">
    <property type="entry name" value="Mss4-like"/>
    <property type="match status" value="1"/>
</dbReference>
<evidence type="ECO:0000256" key="3">
    <source>
        <dbReference type="ARBA" id="ARBA00022833"/>
    </source>
</evidence>
<keyword evidence="3" id="KW-0862">Zinc</keyword>
<sequence>MVDCQCRDCQFESGTGHASHVVFECTPAVLTGEAAEFQMFGESGRAKTRHFCKICGSPVLMSFSAHPRIISVRAATLDTPERYKPQFATYISRGYKWDHLDPDIPKFDRMP</sequence>
<keyword evidence="2" id="KW-0479">Metal-binding</keyword>
<organism evidence="6 7">
    <name type="scientific">Asticcacaulis currens</name>
    <dbReference type="NCBI Taxonomy" id="2984210"/>
    <lineage>
        <taxon>Bacteria</taxon>
        <taxon>Pseudomonadati</taxon>
        <taxon>Pseudomonadota</taxon>
        <taxon>Alphaproteobacteria</taxon>
        <taxon>Caulobacterales</taxon>
        <taxon>Caulobacteraceae</taxon>
        <taxon>Asticcacaulis</taxon>
    </lineage>
</organism>
<evidence type="ECO:0000259" key="5">
    <source>
        <dbReference type="PROSITE" id="PS51891"/>
    </source>
</evidence>
<evidence type="ECO:0000256" key="4">
    <source>
        <dbReference type="ARBA" id="ARBA00023239"/>
    </source>
</evidence>
<dbReference type="PROSITE" id="PS51891">
    <property type="entry name" value="CENP_V_GFA"/>
    <property type="match status" value="1"/>
</dbReference>
<proteinExistence type="inferred from homology"/>
<evidence type="ECO:0000256" key="2">
    <source>
        <dbReference type="ARBA" id="ARBA00022723"/>
    </source>
</evidence>
<feature type="domain" description="CENP-V/GFA" evidence="5">
    <location>
        <begin position="1"/>
        <end position="98"/>
    </location>
</feature>
<accession>A0ABT5IDS8</accession>
<evidence type="ECO:0000313" key="6">
    <source>
        <dbReference type="EMBL" id="MDC7694341.1"/>
    </source>
</evidence>
<dbReference type="Gene3D" id="3.90.1590.10">
    <property type="entry name" value="glutathione-dependent formaldehyde- activating enzyme (gfa)"/>
    <property type="match status" value="1"/>
</dbReference>
<gene>
    <name evidence="6" type="ORF">PQU94_08610</name>
</gene>
<dbReference type="PANTHER" id="PTHR33337:SF40">
    <property type="entry name" value="CENP-V_GFA DOMAIN-CONTAINING PROTEIN-RELATED"/>
    <property type="match status" value="1"/>
</dbReference>